<name>A0ACB6QXS1_9PLEO</name>
<organism evidence="1 2">
    <name type="scientific">Lindgomyces ingoldianus</name>
    <dbReference type="NCBI Taxonomy" id="673940"/>
    <lineage>
        <taxon>Eukaryota</taxon>
        <taxon>Fungi</taxon>
        <taxon>Dikarya</taxon>
        <taxon>Ascomycota</taxon>
        <taxon>Pezizomycotina</taxon>
        <taxon>Dothideomycetes</taxon>
        <taxon>Pleosporomycetidae</taxon>
        <taxon>Pleosporales</taxon>
        <taxon>Lindgomycetaceae</taxon>
        <taxon>Lindgomyces</taxon>
    </lineage>
</organism>
<dbReference type="Proteomes" id="UP000799755">
    <property type="component" value="Unassembled WGS sequence"/>
</dbReference>
<keyword evidence="2" id="KW-1185">Reference proteome</keyword>
<gene>
    <name evidence="1" type="ORF">BDR25DRAFT_260371</name>
</gene>
<evidence type="ECO:0000313" key="2">
    <source>
        <dbReference type="Proteomes" id="UP000799755"/>
    </source>
</evidence>
<evidence type="ECO:0000313" key="1">
    <source>
        <dbReference type="EMBL" id="KAF2471813.1"/>
    </source>
</evidence>
<dbReference type="EMBL" id="MU003504">
    <property type="protein sequence ID" value="KAF2471813.1"/>
    <property type="molecule type" value="Genomic_DNA"/>
</dbReference>
<proteinExistence type="predicted"/>
<protein>
    <submittedName>
        <fullName evidence="1">Uncharacterized protein</fullName>
    </submittedName>
</protein>
<reference evidence="1" key="1">
    <citation type="journal article" date="2020" name="Stud. Mycol.">
        <title>101 Dothideomycetes genomes: a test case for predicting lifestyles and emergence of pathogens.</title>
        <authorList>
            <person name="Haridas S."/>
            <person name="Albert R."/>
            <person name="Binder M."/>
            <person name="Bloem J."/>
            <person name="Labutti K."/>
            <person name="Salamov A."/>
            <person name="Andreopoulos B."/>
            <person name="Baker S."/>
            <person name="Barry K."/>
            <person name="Bills G."/>
            <person name="Bluhm B."/>
            <person name="Cannon C."/>
            <person name="Castanera R."/>
            <person name="Culley D."/>
            <person name="Daum C."/>
            <person name="Ezra D."/>
            <person name="Gonzalez J."/>
            <person name="Henrissat B."/>
            <person name="Kuo A."/>
            <person name="Liang C."/>
            <person name="Lipzen A."/>
            <person name="Lutzoni F."/>
            <person name="Magnuson J."/>
            <person name="Mondo S."/>
            <person name="Nolan M."/>
            <person name="Ohm R."/>
            <person name="Pangilinan J."/>
            <person name="Park H.-J."/>
            <person name="Ramirez L."/>
            <person name="Alfaro M."/>
            <person name="Sun H."/>
            <person name="Tritt A."/>
            <person name="Yoshinaga Y."/>
            <person name="Zwiers L.-H."/>
            <person name="Turgeon B."/>
            <person name="Goodwin S."/>
            <person name="Spatafora J."/>
            <person name="Crous P."/>
            <person name="Grigoriev I."/>
        </authorList>
    </citation>
    <scope>NUCLEOTIDE SEQUENCE</scope>
    <source>
        <strain evidence="1">ATCC 200398</strain>
    </source>
</reference>
<accession>A0ACB6QXS1</accession>
<comment type="caution">
    <text evidence="1">The sequence shown here is derived from an EMBL/GenBank/DDBJ whole genome shotgun (WGS) entry which is preliminary data.</text>
</comment>
<sequence>MSLTAPYTNAMRIGQGFNTYTQEIRLENAVRIGSSRKSVELKESLSPTVNNAPLTPPVTPDGSNAVGPLGDIPSVAINGVPAKAAEASSVPNAPSPPSTPKPESMGSAVDIVTPPLDDLPFELPAGPGPSTSQSVTYSTRAIENVSDIMDALNISTSMSIKYGTIHGNGNASFVNENKVLDSELNYVVSVIVNNDERAAIEEMEFQDIPGLPIERFTEVYGDSFISGFTEGGEFNAVISVKLNDKSKHRAVKQAVDVQLAVGPPTLEIGAKEAIDKEHSEALKNTEISISVNWVGGGEIKKPKVPWTIKSVVAVANAFPSMVARSSARTQAILTRYSSLRSFQAWKWSRLLEERRIWESDPRNQKGGEHNKDGKERYEEPVIILNYVPCSLYTADLFDALMNYKKLWKMIGKMLQDTSKYKIRSGLPKNAFQKKPNTSTLSPILTKGVLKQGMADSPVSGGSLSPCQGKAVETSGMERAFTFAVDEGAPGWNLLENNMCRDPIPPEPVALNEARLLCREAMTLITEEASRLVDHPHLAYADYNDKTKQTRMKRPNYAYPEVLKERLPIPIHNDIRSDLSTDGAYLKTLAYANEDNIWFEPDMVGDPKANDADLDKKFGNSKYEDFSTLELTEPQGSKLANPLRRLALHRYRPSLGIFAKSALKQAENAIGAIGLARIRDDPAAAEADGCVYHLGHLHHSDKDKADTFKTLELGNVDITKIDIQYIPGSGYICGLTFFDEIDGQHTERLRWKQWESKEPEGLVHITNEPPDRGDGTVWKFVGLAGSWINTVGHGHVLARITGIWKKVSDE</sequence>